<evidence type="ECO:0000313" key="2">
    <source>
        <dbReference type="Proteomes" id="UP000223606"/>
    </source>
</evidence>
<keyword evidence="1" id="KW-0808">Transferase</keyword>
<dbReference type="InterPro" id="IPR008884">
    <property type="entry name" value="TylF_MeTrfase"/>
</dbReference>
<dbReference type="KEGG" id="hdi:HDIA_0897"/>
<dbReference type="PANTHER" id="PTHR40036:SF1">
    <property type="entry name" value="MACROCIN O-METHYLTRANSFERASE"/>
    <property type="match status" value="1"/>
</dbReference>
<dbReference type="Proteomes" id="UP000223606">
    <property type="component" value="Chromosome 1"/>
</dbReference>
<dbReference type="RefSeq" id="WP_099554764.1">
    <property type="nucleotide sequence ID" value="NZ_LT960614.1"/>
</dbReference>
<dbReference type="GO" id="GO:0030769">
    <property type="term" value="F:macrocin O-methyltransferase activity"/>
    <property type="evidence" value="ECO:0007669"/>
    <property type="project" value="UniProtKB-EC"/>
</dbReference>
<dbReference type="Gene3D" id="3.40.50.150">
    <property type="entry name" value="Vaccinia Virus protein VP39"/>
    <property type="match status" value="1"/>
</dbReference>
<protein>
    <submittedName>
        <fullName evidence="1">Macrocin O-methyltransferase</fullName>
        <ecNumber evidence="1">2.1.1.101</ecNumber>
    </submittedName>
</protein>
<dbReference type="EMBL" id="LT960614">
    <property type="protein sequence ID" value="SON54438.1"/>
    <property type="molecule type" value="Genomic_DNA"/>
</dbReference>
<name>A0A2C9D2Q9_9HYPH</name>
<dbReference type="SUPFAM" id="SSF53335">
    <property type="entry name" value="S-adenosyl-L-methionine-dependent methyltransferases"/>
    <property type="match status" value="1"/>
</dbReference>
<keyword evidence="2" id="KW-1185">Reference proteome</keyword>
<keyword evidence="1" id="KW-0489">Methyltransferase</keyword>
<dbReference type="InterPro" id="IPR029063">
    <property type="entry name" value="SAM-dependent_MTases_sf"/>
</dbReference>
<reference evidence="2" key="1">
    <citation type="submission" date="2017-09" db="EMBL/GenBank/DDBJ databases">
        <title>Genome sequence of Nannocystis excedens DSM 71.</title>
        <authorList>
            <person name="Blom J."/>
        </authorList>
    </citation>
    <scope>NUCLEOTIDE SEQUENCE [LARGE SCALE GENOMIC DNA]</scope>
    <source>
        <strain evidence="2">type strain: E19</strain>
    </source>
</reference>
<gene>
    <name evidence="1" type="primary">tylF</name>
    <name evidence="1" type="ORF">HDIA_0897</name>
</gene>
<dbReference type="GO" id="GO:0032259">
    <property type="term" value="P:methylation"/>
    <property type="evidence" value="ECO:0007669"/>
    <property type="project" value="UniProtKB-KW"/>
</dbReference>
<dbReference type="OrthoDB" id="9811332at2"/>
<dbReference type="PANTHER" id="PTHR40036">
    <property type="entry name" value="MACROCIN O-METHYLTRANSFERASE"/>
    <property type="match status" value="1"/>
</dbReference>
<organism evidence="1 2">
    <name type="scientific">Hartmannibacter diazotrophicus</name>
    <dbReference type="NCBI Taxonomy" id="1482074"/>
    <lineage>
        <taxon>Bacteria</taxon>
        <taxon>Pseudomonadati</taxon>
        <taxon>Pseudomonadota</taxon>
        <taxon>Alphaproteobacteria</taxon>
        <taxon>Hyphomicrobiales</taxon>
        <taxon>Pleomorphomonadaceae</taxon>
        <taxon>Hartmannibacter</taxon>
    </lineage>
</organism>
<dbReference type="Pfam" id="PF05711">
    <property type="entry name" value="TylF"/>
    <property type="match status" value="1"/>
</dbReference>
<proteinExistence type="predicted"/>
<sequence>MDIKGLSEDKAWDYENGYYWFSPYNRMAKQIAHWELYKRILGLPGHVVELGVYKGSSLIRWCTFREMLENAHARKIVGFDAFGRFPVAEDATRDDETFIQRFETAGGDGLSVEELQHVLALKGFANVDLVAGDVIEQVPAYLAANPHLRIALLHLDMDVETPTAFALEALWDRVVEGGVVIIDDYNAVAGATNAVDAFCRARGITKIEKTPYYTVPSFIVKSTT</sequence>
<accession>A0A2C9D2Q9</accession>
<dbReference type="AlphaFoldDB" id="A0A2C9D2Q9"/>
<evidence type="ECO:0000313" key="1">
    <source>
        <dbReference type="EMBL" id="SON54438.1"/>
    </source>
</evidence>
<dbReference type="EC" id="2.1.1.101" evidence="1"/>